<accession>A0A841GJW2</accession>
<keyword evidence="1" id="KW-0998">Cell outer membrane</keyword>
<dbReference type="GO" id="GO:0050528">
    <property type="term" value="F:acyloxyacyl hydrolase activity"/>
    <property type="evidence" value="ECO:0007669"/>
    <property type="project" value="UniProtKB-EC"/>
</dbReference>
<dbReference type="RefSeq" id="WP_188027691.1">
    <property type="nucleotide sequence ID" value="NZ_JACHGR010000011.1"/>
</dbReference>
<protein>
    <recommendedName>
        <fullName evidence="1">Lipid A deacylase</fullName>
        <ecNumber evidence="1">3.1.1.77</ecNumber>
    </recommendedName>
    <alternativeName>
        <fullName evidence="1">LPS 3-O-deacylase</fullName>
    </alternativeName>
    <alternativeName>
        <fullName evidence="1">Outer membrane enzyme</fullName>
    </alternativeName>
</protein>
<evidence type="ECO:0000313" key="6">
    <source>
        <dbReference type="Proteomes" id="UP000585721"/>
    </source>
</evidence>
<evidence type="ECO:0000256" key="3">
    <source>
        <dbReference type="PIRSR" id="PIRSR029681-2"/>
    </source>
</evidence>
<comment type="function">
    <text evidence="1">Has lipid A 3-O-deacylase activity. Hydrolyzes the ester bond at the 3 position of lipid A, a bioactive component of lipopolysaccharide (LPS), thereby releasing the primary fatty acyl moiety.</text>
</comment>
<comment type="catalytic activity">
    <reaction evidence="1">
        <text>a 3-(acyloxy)acyl derivative of bacterial toxin + H2O = a 3-hydroxyacyl derivative of bacterial toxin + a fatty acid + H(+)</text>
        <dbReference type="Rhea" id="RHEA:12032"/>
        <dbReference type="ChEBI" id="CHEBI:15377"/>
        <dbReference type="ChEBI" id="CHEBI:15378"/>
        <dbReference type="ChEBI" id="CHEBI:28868"/>
        <dbReference type="ChEBI" id="CHEBI:136853"/>
        <dbReference type="ChEBI" id="CHEBI:140675"/>
        <dbReference type="EC" id="3.1.1.77"/>
    </reaction>
</comment>
<keyword evidence="1" id="KW-0472">Membrane</keyword>
<dbReference type="EC" id="3.1.1.77" evidence="1"/>
<organism evidence="5 6">
    <name type="scientific">Tolumonas osonensis</name>
    <dbReference type="NCBI Taxonomy" id="675874"/>
    <lineage>
        <taxon>Bacteria</taxon>
        <taxon>Pseudomonadati</taxon>
        <taxon>Pseudomonadota</taxon>
        <taxon>Gammaproteobacteria</taxon>
        <taxon>Aeromonadales</taxon>
        <taxon>Aeromonadaceae</taxon>
        <taxon>Tolumonas</taxon>
    </lineage>
</organism>
<evidence type="ECO:0000313" key="5">
    <source>
        <dbReference type="EMBL" id="MBB6056976.1"/>
    </source>
</evidence>
<evidence type="ECO:0000256" key="1">
    <source>
        <dbReference type="PIRNR" id="PIRNR029681"/>
    </source>
</evidence>
<comment type="subunit">
    <text evidence="1">Homodimer.</text>
</comment>
<dbReference type="Gene3D" id="2.40.160.20">
    <property type="match status" value="1"/>
</dbReference>
<dbReference type="InterPro" id="IPR011250">
    <property type="entry name" value="OMP/PagP_B-barrel"/>
</dbReference>
<feature type="active site" description="Charge relay system" evidence="2">
    <location>
        <position position="170"/>
    </location>
</feature>
<keyword evidence="4" id="KW-0732">Signal</keyword>
<dbReference type="InterPro" id="IPR018550">
    <property type="entry name" value="Lipid-A_deacylase-rel"/>
</dbReference>
<feature type="chain" id="PRO_5032672989" description="Lipid A deacylase" evidence="4">
    <location>
        <begin position="30"/>
        <end position="180"/>
    </location>
</feature>
<dbReference type="SUPFAM" id="SSF56925">
    <property type="entry name" value="OMPA-like"/>
    <property type="match status" value="1"/>
</dbReference>
<comment type="subcellular location">
    <subcellularLocation>
        <location evidence="1">Cell outer membrane</location>
        <topology evidence="1">Multi-pass membrane protein</topology>
    </subcellularLocation>
</comment>
<comment type="caution">
    <text evidence="5">The sequence shown here is derived from an EMBL/GenBank/DDBJ whole genome shotgun (WGS) entry which is preliminary data.</text>
</comment>
<dbReference type="PIRSF" id="PIRSF029681">
    <property type="entry name" value="PagL"/>
    <property type="match status" value="1"/>
</dbReference>
<name>A0A841GJW2_9GAMM</name>
<feature type="site" description="Critical for activity" evidence="3">
    <location>
        <position position="159"/>
    </location>
</feature>
<dbReference type="EMBL" id="JACHGR010000011">
    <property type="protein sequence ID" value="MBB6056976.1"/>
    <property type="molecule type" value="Genomic_DNA"/>
</dbReference>
<proteinExistence type="inferred from homology"/>
<dbReference type="AlphaFoldDB" id="A0A841GJW2"/>
<sequence>MSVISKTQIRPLTSVLGGIALCLSTASMATDISLALGHSGDSTITYRAGIQFPWQQSWFDTDAGRLSGYWTVGYTYWDSKDMVNTHSLSASPVLTWEFGARGADVQPFLEAGIGLAAFSRNKIEDRELGSSVNFEDRFGVGVRLYQRHTIGAQALHYSNAGFSSHNAGIESYNLYYRFNF</sequence>
<keyword evidence="6" id="KW-1185">Reference proteome</keyword>
<keyword evidence="1 5" id="KW-0378">Hydrolase</keyword>
<feature type="active site" description="Charge relay system" evidence="2">
    <location>
        <position position="156"/>
    </location>
</feature>
<evidence type="ECO:0000256" key="2">
    <source>
        <dbReference type="PIRSR" id="PIRSR029681-1"/>
    </source>
</evidence>
<dbReference type="Pfam" id="PF09411">
    <property type="entry name" value="PagL"/>
    <property type="match status" value="1"/>
</dbReference>
<feature type="active site" description="Charge relay system" evidence="2">
    <location>
        <position position="158"/>
    </location>
</feature>
<feature type="signal peptide" evidence="4">
    <location>
        <begin position="1"/>
        <end position="29"/>
    </location>
</feature>
<dbReference type="Proteomes" id="UP000585721">
    <property type="component" value="Unassembled WGS sequence"/>
</dbReference>
<reference evidence="5 6" key="1">
    <citation type="submission" date="2020-08" db="EMBL/GenBank/DDBJ databases">
        <title>Genomic Encyclopedia of Type Strains, Phase IV (KMG-IV): sequencing the most valuable type-strain genomes for metagenomic binning, comparative biology and taxonomic classification.</title>
        <authorList>
            <person name="Goeker M."/>
        </authorList>
    </citation>
    <scope>NUCLEOTIDE SEQUENCE [LARGE SCALE GENOMIC DNA]</scope>
    <source>
        <strain evidence="5 6">DSM 22975</strain>
    </source>
</reference>
<evidence type="ECO:0000256" key="4">
    <source>
        <dbReference type="SAM" id="SignalP"/>
    </source>
</evidence>
<comment type="similarity">
    <text evidence="1">Belongs to the PagL family.</text>
</comment>
<gene>
    <name evidence="5" type="ORF">HNR75_002923</name>
</gene>
<dbReference type="GO" id="GO:0009279">
    <property type="term" value="C:cell outer membrane"/>
    <property type="evidence" value="ECO:0007669"/>
    <property type="project" value="UniProtKB-SubCell"/>
</dbReference>